<dbReference type="Gene3D" id="1.10.10.10">
    <property type="entry name" value="Winged helix-like DNA-binding domain superfamily/Winged helix DNA-binding domain"/>
    <property type="match status" value="1"/>
</dbReference>
<dbReference type="PRINTS" id="PR01552">
    <property type="entry name" value="TPISMRASE6A"/>
</dbReference>
<accession>A0A3B0J2N3</accession>
<evidence type="ECO:0000256" key="5">
    <source>
        <dbReference type="ARBA" id="ARBA00022723"/>
    </source>
</evidence>
<comment type="similarity">
    <text evidence="3 10">Belongs to the TOP6A family.</text>
</comment>
<dbReference type="EC" id="5.6.2.2" evidence="4"/>
<dbReference type="GO" id="GO:0007131">
    <property type="term" value="P:reciprocal meiotic recombination"/>
    <property type="evidence" value="ECO:0007669"/>
    <property type="project" value="TreeGrafter"/>
</dbReference>
<evidence type="ECO:0000256" key="3">
    <source>
        <dbReference type="ARBA" id="ARBA00006559"/>
    </source>
</evidence>
<keyword evidence="6" id="KW-0460">Magnesium</keyword>
<keyword evidence="5" id="KW-0479">Metal-binding</keyword>
<evidence type="ECO:0000256" key="7">
    <source>
        <dbReference type="ARBA" id="ARBA00023029"/>
    </source>
</evidence>
<dbReference type="Pfam" id="PF21180">
    <property type="entry name" value="TOP6A-Spo11_Toprim"/>
    <property type="match status" value="1"/>
</dbReference>
<evidence type="ECO:0000256" key="2">
    <source>
        <dbReference type="ARBA" id="ARBA00001946"/>
    </source>
</evidence>
<dbReference type="SUPFAM" id="SSF56726">
    <property type="entry name" value="DNA topoisomerase IV, alpha subunit"/>
    <property type="match status" value="1"/>
</dbReference>
<dbReference type="Proteomes" id="UP000268350">
    <property type="component" value="Unassembled WGS sequence"/>
</dbReference>
<dbReference type="InterPro" id="IPR004085">
    <property type="entry name" value="TopoVI_A"/>
</dbReference>
<dbReference type="PROSITE" id="PS52041">
    <property type="entry name" value="TOPO_IIB"/>
    <property type="match status" value="1"/>
</dbReference>
<keyword evidence="8 10" id="KW-0238">DNA-binding</keyword>
<dbReference type="Pfam" id="PF04406">
    <property type="entry name" value="TP6A_N"/>
    <property type="match status" value="1"/>
</dbReference>
<evidence type="ECO:0000259" key="11">
    <source>
        <dbReference type="Pfam" id="PF04406"/>
    </source>
</evidence>
<dbReference type="OMA" id="IETAGMF"/>
<reference evidence="14" key="1">
    <citation type="submission" date="2018-01" db="EMBL/GenBank/DDBJ databases">
        <authorList>
            <person name="Alioto T."/>
            <person name="Alioto T."/>
        </authorList>
    </citation>
    <scope>NUCLEOTIDE SEQUENCE [LARGE SCALE GENOMIC DNA]</scope>
</reference>
<dbReference type="GO" id="GO:0000706">
    <property type="term" value="P:meiotic DNA double-strand break processing"/>
    <property type="evidence" value="ECO:0007669"/>
    <property type="project" value="TreeGrafter"/>
</dbReference>
<keyword evidence="7 10" id="KW-0799">Topoisomerase</keyword>
<evidence type="ECO:0000256" key="4">
    <source>
        <dbReference type="ARBA" id="ARBA00012895"/>
    </source>
</evidence>
<dbReference type="AlphaFoldDB" id="A0A3B0J2N3"/>
<dbReference type="InterPro" id="IPR002815">
    <property type="entry name" value="Spo11/TopoVI_A"/>
</dbReference>
<name>A0A3B0J2N3_DROGU</name>
<feature type="domain" description="Topoisomerase 6 subunit A/Spo11 TOPRIM" evidence="12">
    <location>
        <begin position="156"/>
        <end position="318"/>
    </location>
</feature>
<dbReference type="GO" id="GO:0042138">
    <property type="term" value="P:meiotic DNA double-strand break formation"/>
    <property type="evidence" value="ECO:0007669"/>
    <property type="project" value="TreeGrafter"/>
</dbReference>
<dbReference type="GO" id="GO:0003918">
    <property type="term" value="F:DNA topoisomerase type II (double strand cut, ATP-hydrolyzing) activity"/>
    <property type="evidence" value="ECO:0007669"/>
    <property type="project" value="UniProtKB-UniRule"/>
</dbReference>
<sequence>MSEDVEGIVVRLLASLVLHGDATFKVPRNENKYRRVSYNNRRSRHRFCLVVYMLAKIHRLQVNGGSYTVRGLYYGDTQLIRTQLHISAARLDVCRMLNTSPTRLGVLSASKGLIAGNIRMLMTNGDVLDCSVYSGAITLPSNTEQVERIVTQADLVLVVEKESVFESLLARDVFNTFGRRFILLTGKGYPDCRTRRILHRLSVECHLPAYILVDADPFGIEIMLVYRLGSQSMSFTSGELATPTLRWIGLHPSEIPTLSIGAVALSSRDNKKIEDILARDHIGAGVRQELLSLRQIQQKAEIESVIDFLFTDYIPNKINRNLFL</sequence>
<evidence type="ECO:0000256" key="10">
    <source>
        <dbReference type="PROSITE-ProRule" id="PRU01385"/>
    </source>
</evidence>
<comment type="catalytic activity">
    <reaction evidence="1 10">
        <text>ATP-dependent breakage, passage and rejoining of double-stranded DNA.</text>
        <dbReference type="EC" id="5.6.2.2"/>
    </reaction>
</comment>
<dbReference type="PANTHER" id="PTHR10848:SF0">
    <property type="entry name" value="MEIOTIC RECOMBINATION PROTEIN SPO11"/>
    <property type="match status" value="1"/>
</dbReference>
<dbReference type="InterPro" id="IPR034136">
    <property type="entry name" value="TOPRIM_Topo6A/Spo11"/>
</dbReference>
<dbReference type="GO" id="GO:0006265">
    <property type="term" value="P:DNA topological change"/>
    <property type="evidence" value="ECO:0007669"/>
    <property type="project" value="InterPro"/>
</dbReference>
<dbReference type="GO" id="GO:0000228">
    <property type="term" value="C:nuclear chromosome"/>
    <property type="evidence" value="ECO:0007669"/>
    <property type="project" value="TreeGrafter"/>
</dbReference>
<gene>
    <name evidence="13" type="ORF">DGUA_6G003265</name>
</gene>
<evidence type="ECO:0000259" key="12">
    <source>
        <dbReference type="Pfam" id="PF21180"/>
    </source>
</evidence>
<evidence type="ECO:0000256" key="1">
    <source>
        <dbReference type="ARBA" id="ARBA00000185"/>
    </source>
</evidence>
<dbReference type="GO" id="GO:0005524">
    <property type="term" value="F:ATP binding"/>
    <property type="evidence" value="ECO:0007669"/>
    <property type="project" value="InterPro"/>
</dbReference>
<protein>
    <recommendedName>
        <fullName evidence="4">DNA topoisomerase (ATP-hydrolyzing)</fullName>
        <ecNumber evidence="4">5.6.2.2</ecNumber>
    </recommendedName>
</protein>
<dbReference type="GO" id="GO:0046872">
    <property type="term" value="F:metal ion binding"/>
    <property type="evidence" value="ECO:0007669"/>
    <property type="project" value="UniProtKB-KW"/>
</dbReference>
<dbReference type="InterPro" id="IPR013049">
    <property type="entry name" value="Spo11/TopoVI_A_N"/>
</dbReference>
<dbReference type="EMBL" id="OUUW01000001">
    <property type="protein sequence ID" value="SPP75455.1"/>
    <property type="molecule type" value="Genomic_DNA"/>
</dbReference>
<feature type="active site" description="O-(5'-phospho-DNA)-tyrosine intermediate" evidence="10">
    <location>
        <position position="74"/>
    </location>
</feature>
<dbReference type="GO" id="GO:0003677">
    <property type="term" value="F:DNA binding"/>
    <property type="evidence" value="ECO:0007669"/>
    <property type="project" value="UniProtKB-UniRule"/>
</dbReference>
<evidence type="ECO:0000313" key="13">
    <source>
        <dbReference type="EMBL" id="SPP75455.1"/>
    </source>
</evidence>
<keyword evidence="14" id="KW-1185">Reference proteome</keyword>
<dbReference type="STRING" id="7266.A0A3B0J2N3"/>
<evidence type="ECO:0000256" key="8">
    <source>
        <dbReference type="ARBA" id="ARBA00023125"/>
    </source>
</evidence>
<keyword evidence="9 10" id="KW-0413">Isomerase</keyword>
<dbReference type="CDD" id="cd00223">
    <property type="entry name" value="TOPRIM_TopoIIB_SPO"/>
    <property type="match status" value="1"/>
</dbReference>
<dbReference type="PANTHER" id="PTHR10848">
    <property type="entry name" value="MEIOTIC RECOMBINATION PROTEIN SPO11"/>
    <property type="match status" value="1"/>
</dbReference>
<dbReference type="InterPro" id="IPR036388">
    <property type="entry name" value="WH-like_DNA-bd_sf"/>
</dbReference>
<comment type="cofactor">
    <cofactor evidence="2">
        <name>Mg(2+)</name>
        <dbReference type="ChEBI" id="CHEBI:18420"/>
    </cofactor>
</comment>
<dbReference type="PRINTS" id="PR01550">
    <property type="entry name" value="TOP6AFAMILY"/>
</dbReference>
<evidence type="ECO:0000313" key="14">
    <source>
        <dbReference type="Proteomes" id="UP000268350"/>
    </source>
</evidence>
<evidence type="ECO:0000256" key="6">
    <source>
        <dbReference type="ARBA" id="ARBA00022842"/>
    </source>
</evidence>
<proteinExistence type="inferred from homology"/>
<organism evidence="13 14">
    <name type="scientific">Drosophila guanche</name>
    <name type="common">Fruit fly</name>
    <dbReference type="NCBI Taxonomy" id="7266"/>
    <lineage>
        <taxon>Eukaryota</taxon>
        <taxon>Metazoa</taxon>
        <taxon>Ecdysozoa</taxon>
        <taxon>Arthropoda</taxon>
        <taxon>Hexapoda</taxon>
        <taxon>Insecta</taxon>
        <taxon>Pterygota</taxon>
        <taxon>Neoptera</taxon>
        <taxon>Endopterygota</taxon>
        <taxon>Diptera</taxon>
        <taxon>Brachycera</taxon>
        <taxon>Muscomorpha</taxon>
        <taxon>Ephydroidea</taxon>
        <taxon>Drosophilidae</taxon>
        <taxon>Drosophila</taxon>
        <taxon>Sophophora</taxon>
    </lineage>
</organism>
<evidence type="ECO:0000256" key="9">
    <source>
        <dbReference type="ARBA" id="ARBA00023235"/>
    </source>
</evidence>
<dbReference type="InterPro" id="IPR036078">
    <property type="entry name" value="Spo11/TopoVI_A_sf"/>
</dbReference>
<dbReference type="Gene3D" id="3.40.1360.10">
    <property type="match status" value="1"/>
</dbReference>
<feature type="domain" description="Spo11/DNA topoisomerase VI subunit A N-terminal" evidence="11">
    <location>
        <begin position="45"/>
        <end position="106"/>
    </location>
</feature>
<dbReference type="OrthoDB" id="5377392at2759"/>